<gene>
    <name evidence="3" type="ORF">DSL64_21815</name>
</gene>
<protein>
    <submittedName>
        <fullName evidence="3">Daunorubicin C-13 ketoreductase</fullName>
    </submittedName>
</protein>
<reference evidence="3 4" key="1">
    <citation type="submission" date="2018-07" db="EMBL/GenBank/DDBJ databases">
        <title>Dyadobacter roseus sp. nov., isolated from rose rhizosphere soil.</title>
        <authorList>
            <person name="Chen L."/>
        </authorList>
    </citation>
    <scope>NUCLEOTIDE SEQUENCE [LARGE SCALE GENOMIC DNA]</scope>
    <source>
        <strain evidence="3 4">RS19</strain>
    </source>
</reference>
<dbReference type="AlphaFoldDB" id="A0A3D8Y6Z9"/>
<comment type="similarity">
    <text evidence="1">Belongs to the short-chain dehydrogenases/reductases (SDR) family.</text>
</comment>
<dbReference type="PRINTS" id="PR00081">
    <property type="entry name" value="GDHRDH"/>
</dbReference>
<dbReference type="InterPro" id="IPR002347">
    <property type="entry name" value="SDR_fam"/>
</dbReference>
<dbReference type="OrthoDB" id="597510at2"/>
<keyword evidence="4" id="KW-1185">Reference proteome</keyword>
<evidence type="ECO:0000256" key="2">
    <source>
        <dbReference type="ARBA" id="ARBA00023002"/>
    </source>
</evidence>
<comment type="caution">
    <text evidence="3">The sequence shown here is derived from an EMBL/GenBank/DDBJ whole genome shotgun (WGS) entry which is preliminary data.</text>
</comment>
<dbReference type="Proteomes" id="UP000256373">
    <property type="component" value="Unassembled WGS sequence"/>
</dbReference>
<accession>A0A3D8Y6Z9</accession>
<dbReference type="PANTHER" id="PTHR24320:SF274">
    <property type="entry name" value="CHAIN DEHYDROGENASE, PUTATIVE (AFU_ORTHOLOGUE AFUA_4G00440)-RELATED"/>
    <property type="match status" value="1"/>
</dbReference>
<dbReference type="EMBL" id="QNUL01000023">
    <property type="protein sequence ID" value="REA58103.1"/>
    <property type="molecule type" value="Genomic_DNA"/>
</dbReference>
<dbReference type="Pfam" id="PF00106">
    <property type="entry name" value="adh_short"/>
    <property type="match status" value="1"/>
</dbReference>
<dbReference type="SUPFAM" id="SSF51735">
    <property type="entry name" value="NAD(P)-binding Rossmann-fold domains"/>
    <property type="match status" value="1"/>
</dbReference>
<keyword evidence="2" id="KW-0560">Oxidoreductase</keyword>
<dbReference type="GO" id="GO:0016491">
    <property type="term" value="F:oxidoreductase activity"/>
    <property type="evidence" value="ECO:0007669"/>
    <property type="project" value="UniProtKB-KW"/>
</dbReference>
<evidence type="ECO:0000256" key="1">
    <source>
        <dbReference type="ARBA" id="ARBA00006484"/>
    </source>
</evidence>
<organism evidence="3 4">
    <name type="scientific">Dyadobacter luteus</name>
    <dbReference type="NCBI Taxonomy" id="2259619"/>
    <lineage>
        <taxon>Bacteria</taxon>
        <taxon>Pseudomonadati</taxon>
        <taxon>Bacteroidota</taxon>
        <taxon>Cytophagia</taxon>
        <taxon>Cytophagales</taxon>
        <taxon>Spirosomataceae</taxon>
        <taxon>Dyadobacter</taxon>
    </lineage>
</organism>
<dbReference type="PANTHER" id="PTHR24320">
    <property type="entry name" value="RETINOL DEHYDROGENASE"/>
    <property type="match status" value="1"/>
</dbReference>
<name>A0A3D8Y6Z9_9BACT</name>
<evidence type="ECO:0000313" key="4">
    <source>
        <dbReference type="Proteomes" id="UP000256373"/>
    </source>
</evidence>
<evidence type="ECO:0000313" key="3">
    <source>
        <dbReference type="EMBL" id="REA58103.1"/>
    </source>
</evidence>
<proteinExistence type="inferred from homology"/>
<dbReference type="InterPro" id="IPR036291">
    <property type="entry name" value="NAD(P)-bd_dom_sf"/>
</dbReference>
<dbReference type="Gene3D" id="3.40.50.720">
    <property type="entry name" value="NAD(P)-binding Rossmann-like Domain"/>
    <property type="match status" value="1"/>
</dbReference>
<sequence>MAKIFITGSSDGLGLLAAKSLIGKGHDVVLHARNEERKAETLTKVPGETIVLTADLSDIKQTKKLAEQVNDLGTFDVVIHNTGVWKASADTILSVNLIAPYLLTALINKPKRLIYLSSSMHMQGHAELKRLTANSISYSDSKPYVLMLSNFVAKHWPDVYSNAVDPGWVPTNMGGKSAPDDLQKGFETQVWLAESNEVDAEVSGKYFYHQKQNKPNPHATDNLLQQELIDYCRQVSDLSFPL</sequence>